<evidence type="ECO:0000313" key="9">
    <source>
        <dbReference type="Proteomes" id="UP001378188"/>
    </source>
</evidence>
<evidence type="ECO:0000259" key="7">
    <source>
        <dbReference type="Pfam" id="PF14759"/>
    </source>
</evidence>
<evidence type="ECO:0000256" key="3">
    <source>
        <dbReference type="ARBA" id="ARBA00022827"/>
    </source>
</evidence>
<evidence type="ECO:0000256" key="2">
    <source>
        <dbReference type="ARBA" id="ARBA00022630"/>
    </source>
</evidence>
<name>A0AAW9RWC4_9HYPH</name>
<gene>
    <name evidence="8" type="ORF">V3328_13935</name>
</gene>
<accession>A0AAW9RWC4</accession>
<dbReference type="GO" id="GO:0005737">
    <property type="term" value="C:cytoplasm"/>
    <property type="evidence" value="ECO:0007669"/>
    <property type="project" value="TreeGrafter"/>
</dbReference>
<keyword evidence="2" id="KW-0285">Flavoprotein</keyword>
<comment type="caution">
    <text evidence="8">The sequence shown here is derived from an EMBL/GenBank/DDBJ whole genome shotgun (WGS) entry which is preliminary data.</text>
</comment>
<keyword evidence="3" id="KW-0274">FAD</keyword>
<keyword evidence="4" id="KW-0560">Oxidoreductase</keyword>
<dbReference type="Pfam" id="PF14759">
    <property type="entry name" value="Reductase_C"/>
    <property type="match status" value="1"/>
</dbReference>
<feature type="domain" description="Reductase C-terminal" evidence="7">
    <location>
        <begin position="317"/>
        <end position="399"/>
    </location>
</feature>
<organism evidence="8 9">
    <name type="scientific">Microbaculum marinum</name>
    <dbReference type="NCBI Taxonomy" id="1764581"/>
    <lineage>
        <taxon>Bacteria</taxon>
        <taxon>Pseudomonadati</taxon>
        <taxon>Pseudomonadota</taxon>
        <taxon>Alphaproteobacteria</taxon>
        <taxon>Hyphomicrobiales</taxon>
        <taxon>Tepidamorphaceae</taxon>
        <taxon>Microbaculum</taxon>
    </lineage>
</organism>
<keyword evidence="5" id="KW-0812">Transmembrane</keyword>
<evidence type="ECO:0000256" key="4">
    <source>
        <dbReference type="ARBA" id="ARBA00023002"/>
    </source>
</evidence>
<dbReference type="InterPro" id="IPR023753">
    <property type="entry name" value="FAD/NAD-binding_dom"/>
</dbReference>
<dbReference type="GO" id="GO:0016651">
    <property type="term" value="F:oxidoreductase activity, acting on NAD(P)H"/>
    <property type="evidence" value="ECO:0007669"/>
    <property type="project" value="TreeGrafter"/>
</dbReference>
<dbReference type="Gene3D" id="3.30.390.30">
    <property type="match status" value="1"/>
</dbReference>
<dbReference type="InterPro" id="IPR050446">
    <property type="entry name" value="FAD-oxidoreductase/Apoptosis"/>
</dbReference>
<reference evidence="8 9" key="1">
    <citation type="submission" date="2024-02" db="EMBL/GenBank/DDBJ databases">
        <title>Genome analysis and characterization of Microbaculum marinisediminis sp. nov., isolated from marine sediment.</title>
        <authorList>
            <person name="Du Z.-J."/>
            <person name="Ye Y.-Q."/>
            <person name="Zhang Z.-R."/>
            <person name="Yuan S.-M."/>
            <person name="Zhang X.-Y."/>
        </authorList>
    </citation>
    <scope>NUCLEOTIDE SEQUENCE [LARGE SCALE GENOMIC DNA]</scope>
    <source>
        <strain evidence="8 9">SDUM1044001</strain>
    </source>
</reference>
<evidence type="ECO:0000256" key="1">
    <source>
        <dbReference type="ARBA" id="ARBA00001974"/>
    </source>
</evidence>
<feature type="domain" description="FAD/NAD(P)-binding" evidence="6">
    <location>
        <begin position="4"/>
        <end position="298"/>
    </location>
</feature>
<dbReference type="SUPFAM" id="SSF55424">
    <property type="entry name" value="FAD/NAD-linked reductases, dimerisation (C-terminal) domain"/>
    <property type="match status" value="1"/>
</dbReference>
<dbReference type="PANTHER" id="PTHR43557">
    <property type="entry name" value="APOPTOSIS-INDUCING FACTOR 1"/>
    <property type="match status" value="1"/>
</dbReference>
<dbReference type="Proteomes" id="UP001378188">
    <property type="component" value="Unassembled WGS sequence"/>
</dbReference>
<dbReference type="AlphaFoldDB" id="A0AAW9RWC4"/>
<keyword evidence="5" id="KW-0472">Membrane</keyword>
<dbReference type="PRINTS" id="PR00411">
    <property type="entry name" value="PNDRDTASEI"/>
</dbReference>
<dbReference type="RefSeq" id="WP_340330282.1">
    <property type="nucleotide sequence ID" value="NZ_JAZHOF010000005.1"/>
</dbReference>
<sequence length="400" mass="43214">MHDRIAIVGAGQAGAALAMRLRAGGHVGEIVIYGAEPHLPYQRPPLSKKYLSGEWEAERLYLRPDHYWRDAGIEVRSGEPVVAIDPAARTLRWGGEDRPWDRLALTTGARPRPRPAGFADVDGVYELRSLNDVDAMRARFSPGRRLAVVGGGFIGLETAAVAAGLGMVVTVIELAERILARVVCARTSEHFRNLHAANGVRILEGRSVSKVLGDGAVTAVELDDGKRIDTDIVLLGVGVLPETSLAEQAGLRCDNGILVDERCRTSCSGIWAAGDCAAFPFMGEKTRLESVQNAIDQAEAAADDMLGIGVPYVPVPWFWSDQYDTKLQIAGLNRGYTQVVSRSTGRGLSNWYFKDEDFIAVDCIGDAQAFMIAKRLLAGGARIDPARVADPDIQLKSLLA</sequence>
<dbReference type="EMBL" id="JAZHOF010000005">
    <property type="protein sequence ID" value="MEJ8572585.1"/>
    <property type="molecule type" value="Genomic_DNA"/>
</dbReference>
<dbReference type="PANTHER" id="PTHR43557:SF2">
    <property type="entry name" value="RIESKE DOMAIN-CONTAINING PROTEIN-RELATED"/>
    <property type="match status" value="1"/>
</dbReference>
<evidence type="ECO:0000256" key="5">
    <source>
        <dbReference type="SAM" id="Phobius"/>
    </source>
</evidence>
<dbReference type="InterPro" id="IPR028202">
    <property type="entry name" value="Reductase_C"/>
</dbReference>
<feature type="transmembrane region" description="Helical" evidence="5">
    <location>
        <begin position="146"/>
        <end position="172"/>
    </location>
</feature>
<dbReference type="Gene3D" id="3.50.50.60">
    <property type="entry name" value="FAD/NAD(P)-binding domain"/>
    <property type="match status" value="2"/>
</dbReference>
<dbReference type="SUPFAM" id="SSF51905">
    <property type="entry name" value="FAD/NAD(P)-binding domain"/>
    <property type="match status" value="1"/>
</dbReference>
<keyword evidence="5" id="KW-1133">Transmembrane helix</keyword>
<protein>
    <submittedName>
        <fullName evidence="8">FAD-dependent oxidoreductase</fullName>
    </submittedName>
</protein>
<proteinExistence type="predicted"/>
<evidence type="ECO:0000259" key="6">
    <source>
        <dbReference type="Pfam" id="PF07992"/>
    </source>
</evidence>
<keyword evidence="9" id="KW-1185">Reference proteome</keyword>
<evidence type="ECO:0000313" key="8">
    <source>
        <dbReference type="EMBL" id="MEJ8572585.1"/>
    </source>
</evidence>
<dbReference type="Pfam" id="PF07992">
    <property type="entry name" value="Pyr_redox_2"/>
    <property type="match status" value="1"/>
</dbReference>
<dbReference type="PRINTS" id="PR00368">
    <property type="entry name" value="FADPNR"/>
</dbReference>
<comment type="cofactor">
    <cofactor evidence="1">
        <name>FAD</name>
        <dbReference type="ChEBI" id="CHEBI:57692"/>
    </cofactor>
</comment>
<dbReference type="InterPro" id="IPR016156">
    <property type="entry name" value="FAD/NAD-linked_Rdtase_dimer_sf"/>
</dbReference>
<dbReference type="InterPro" id="IPR036188">
    <property type="entry name" value="FAD/NAD-bd_sf"/>
</dbReference>